<dbReference type="PANTHER" id="PTHR42939">
    <property type="entry name" value="ABC TRANSPORTER ATP-BINDING PROTEIN ALBC-RELATED"/>
    <property type="match status" value="1"/>
</dbReference>
<protein>
    <submittedName>
        <fullName evidence="5">ABC-2 type transport system ATP-binding protein</fullName>
    </submittedName>
</protein>
<organism evidence="5 6">
    <name type="scientific">Bacillus chungangensis</name>
    <dbReference type="NCBI Taxonomy" id="587633"/>
    <lineage>
        <taxon>Bacteria</taxon>
        <taxon>Bacillati</taxon>
        <taxon>Bacillota</taxon>
        <taxon>Bacilli</taxon>
        <taxon>Bacillales</taxon>
        <taxon>Bacillaceae</taxon>
        <taxon>Bacillus</taxon>
    </lineage>
</organism>
<dbReference type="PROSITE" id="PS50893">
    <property type="entry name" value="ABC_TRANSPORTER_2"/>
    <property type="match status" value="1"/>
</dbReference>
<gene>
    <name evidence="5" type="ORF">J2S08_002839</name>
</gene>
<dbReference type="InterPro" id="IPR027417">
    <property type="entry name" value="P-loop_NTPase"/>
</dbReference>
<proteinExistence type="predicted"/>
<evidence type="ECO:0000259" key="4">
    <source>
        <dbReference type="PROSITE" id="PS50893"/>
    </source>
</evidence>
<dbReference type="GO" id="GO:0005524">
    <property type="term" value="F:ATP binding"/>
    <property type="evidence" value="ECO:0007669"/>
    <property type="project" value="UniProtKB-KW"/>
</dbReference>
<name>A0ABT9WUQ2_9BACI</name>
<dbReference type="Pfam" id="PF00005">
    <property type="entry name" value="ABC_tran"/>
    <property type="match status" value="1"/>
</dbReference>
<evidence type="ECO:0000256" key="2">
    <source>
        <dbReference type="ARBA" id="ARBA00022741"/>
    </source>
</evidence>
<evidence type="ECO:0000256" key="1">
    <source>
        <dbReference type="ARBA" id="ARBA00022448"/>
    </source>
</evidence>
<dbReference type="SUPFAM" id="SSF52540">
    <property type="entry name" value="P-loop containing nucleoside triphosphate hydrolases"/>
    <property type="match status" value="1"/>
</dbReference>
<keyword evidence="6" id="KW-1185">Reference proteome</keyword>
<dbReference type="InterPro" id="IPR017871">
    <property type="entry name" value="ABC_transporter-like_CS"/>
</dbReference>
<keyword evidence="1" id="KW-0813">Transport</keyword>
<dbReference type="PANTHER" id="PTHR42939:SF1">
    <property type="entry name" value="ABC TRANSPORTER ATP-BINDING PROTEIN ALBC-RELATED"/>
    <property type="match status" value="1"/>
</dbReference>
<keyword evidence="2" id="KW-0547">Nucleotide-binding</keyword>
<dbReference type="InterPro" id="IPR003439">
    <property type="entry name" value="ABC_transporter-like_ATP-bd"/>
</dbReference>
<dbReference type="RefSeq" id="WP_307230536.1">
    <property type="nucleotide sequence ID" value="NZ_JAUSTT010000017.1"/>
</dbReference>
<dbReference type="Proteomes" id="UP001223586">
    <property type="component" value="Unassembled WGS sequence"/>
</dbReference>
<accession>A0ABT9WUQ2</accession>
<sequence length="262" mass="28938">MTIAIKATNLSKIYGSYNAVNHLDLTVKKGELFGFLGPNGAGKTTTIKMMTGLLEPTTGSIELMGTNIWDAPIEAKRKIAYVPDQPNLYPKLSGIEFLSFISSVFQMPTKKFEQKSVELLDMFGLTARATDLIENYSHGMKQKIALCAAFIHEPQIIFLDEPTVGLDPKSARTLKTTLRRMCDQGTTVFLSTHILEIAEQMCDRVGIIMNGDVIASGTMKELREKEGHVDASLEDIFLELTGGESSKELIEELEQAEKGETK</sequence>
<feature type="domain" description="ABC transporter" evidence="4">
    <location>
        <begin position="5"/>
        <end position="235"/>
    </location>
</feature>
<evidence type="ECO:0000313" key="6">
    <source>
        <dbReference type="Proteomes" id="UP001223586"/>
    </source>
</evidence>
<dbReference type="InterPro" id="IPR003593">
    <property type="entry name" value="AAA+_ATPase"/>
</dbReference>
<evidence type="ECO:0000313" key="5">
    <source>
        <dbReference type="EMBL" id="MDQ0176960.1"/>
    </source>
</evidence>
<dbReference type="SMART" id="SM00382">
    <property type="entry name" value="AAA"/>
    <property type="match status" value="1"/>
</dbReference>
<keyword evidence="3 5" id="KW-0067">ATP-binding</keyword>
<comment type="caution">
    <text evidence="5">The sequence shown here is derived from an EMBL/GenBank/DDBJ whole genome shotgun (WGS) entry which is preliminary data.</text>
</comment>
<dbReference type="CDD" id="cd03230">
    <property type="entry name" value="ABC_DR_subfamily_A"/>
    <property type="match status" value="1"/>
</dbReference>
<evidence type="ECO:0000256" key="3">
    <source>
        <dbReference type="ARBA" id="ARBA00022840"/>
    </source>
</evidence>
<dbReference type="Gene3D" id="3.40.50.300">
    <property type="entry name" value="P-loop containing nucleotide triphosphate hydrolases"/>
    <property type="match status" value="1"/>
</dbReference>
<dbReference type="InterPro" id="IPR051782">
    <property type="entry name" value="ABC_Transporter_VariousFunc"/>
</dbReference>
<dbReference type="EMBL" id="JAUSTT010000017">
    <property type="protein sequence ID" value="MDQ0176960.1"/>
    <property type="molecule type" value="Genomic_DNA"/>
</dbReference>
<dbReference type="PROSITE" id="PS00211">
    <property type="entry name" value="ABC_TRANSPORTER_1"/>
    <property type="match status" value="1"/>
</dbReference>
<reference evidence="5 6" key="1">
    <citation type="submission" date="2023-07" db="EMBL/GenBank/DDBJ databases">
        <title>Genomic Encyclopedia of Type Strains, Phase IV (KMG-IV): sequencing the most valuable type-strain genomes for metagenomic binning, comparative biology and taxonomic classification.</title>
        <authorList>
            <person name="Goeker M."/>
        </authorList>
    </citation>
    <scope>NUCLEOTIDE SEQUENCE [LARGE SCALE GENOMIC DNA]</scope>
    <source>
        <strain evidence="5 6">DSM 23837</strain>
    </source>
</reference>